<evidence type="ECO:0000313" key="3">
    <source>
        <dbReference type="Proteomes" id="UP001187531"/>
    </source>
</evidence>
<keyword evidence="3" id="KW-1185">Reference proteome</keyword>
<name>A0AA88L285_ARTSF</name>
<reference evidence="1" key="1">
    <citation type="submission" date="2023-07" db="EMBL/GenBank/DDBJ databases">
        <title>Chromosome-level genome assembly of Artemia franciscana.</title>
        <authorList>
            <person name="Jo E."/>
        </authorList>
    </citation>
    <scope>NUCLEOTIDE SEQUENCE</scope>
    <source>
        <tissue evidence="1">Whole body</tissue>
    </source>
</reference>
<proteinExistence type="predicted"/>
<sequence>MKQHANNEGIRLKNWSTGEVLYDTLRSTSNVKALNCRPTICTANHINTVTEVKPIRTGDAVLYDAEKFIDEFYASIEKFWSEEYLSLKSFGLKSI</sequence>
<dbReference type="Gene3D" id="3.90.340.10">
    <property type="entry name" value="Nitric Oxide Synthase, Chain A, domain 1"/>
    <property type="match status" value="1"/>
</dbReference>
<dbReference type="AlphaFoldDB" id="A0AA88L285"/>
<dbReference type="SUPFAM" id="SSF56512">
    <property type="entry name" value="Nitric oxide (NO) synthase oxygenase domain"/>
    <property type="match status" value="1"/>
</dbReference>
<accession>A0AA88L285</accession>
<evidence type="ECO:0000313" key="2">
    <source>
        <dbReference type="EMBL" id="KAK2713830.1"/>
    </source>
</evidence>
<evidence type="ECO:0000313" key="1">
    <source>
        <dbReference type="EMBL" id="KAK2713817.1"/>
    </source>
</evidence>
<gene>
    <name evidence="1" type="ORF">QYM36_009635</name>
    <name evidence="2" type="ORF">QYM36_009644</name>
</gene>
<dbReference type="InterPro" id="IPR044943">
    <property type="entry name" value="NOS_dom_1"/>
</dbReference>
<dbReference type="Proteomes" id="UP001187531">
    <property type="component" value="Unassembled WGS sequence"/>
</dbReference>
<dbReference type="GO" id="GO:0006809">
    <property type="term" value="P:nitric oxide biosynthetic process"/>
    <property type="evidence" value="ECO:0007669"/>
    <property type="project" value="InterPro"/>
</dbReference>
<dbReference type="GO" id="GO:0004517">
    <property type="term" value="F:nitric-oxide synthase activity"/>
    <property type="evidence" value="ECO:0007669"/>
    <property type="project" value="InterPro"/>
</dbReference>
<organism evidence="1 3">
    <name type="scientific">Artemia franciscana</name>
    <name type="common">Brine shrimp</name>
    <name type="synonym">Artemia sanfranciscana</name>
    <dbReference type="NCBI Taxonomy" id="6661"/>
    <lineage>
        <taxon>Eukaryota</taxon>
        <taxon>Metazoa</taxon>
        <taxon>Ecdysozoa</taxon>
        <taxon>Arthropoda</taxon>
        <taxon>Crustacea</taxon>
        <taxon>Branchiopoda</taxon>
        <taxon>Anostraca</taxon>
        <taxon>Artemiidae</taxon>
        <taxon>Artemia</taxon>
    </lineage>
</organism>
<comment type="caution">
    <text evidence="1">The sequence shown here is derived from an EMBL/GenBank/DDBJ whole genome shotgun (WGS) entry which is preliminary data.</text>
</comment>
<protein>
    <submittedName>
        <fullName evidence="1">Uncharacterized protein</fullName>
    </submittedName>
</protein>
<dbReference type="InterPro" id="IPR036119">
    <property type="entry name" value="NOS_N_sf"/>
</dbReference>
<dbReference type="EMBL" id="JAVRJZ010000014">
    <property type="protein sequence ID" value="KAK2713817.1"/>
    <property type="molecule type" value="Genomic_DNA"/>
</dbReference>
<dbReference type="EMBL" id="JAVRJZ010000014">
    <property type="protein sequence ID" value="KAK2713830.1"/>
    <property type="molecule type" value="Genomic_DNA"/>
</dbReference>